<feature type="domain" description="Solute-binding protein family 5" evidence="2">
    <location>
        <begin position="90"/>
        <end position="462"/>
    </location>
</feature>
<dbReference type="CDD" id="cd08509">
    <property type="entry name" value="PBP2_TmCBP_oligosaccharides_like"/>
    <property type="match status" value="1"/>
</dbReference>
<feature type="chain" id="PRO_5021908100" evidence="1">
    <location>
        <begin position="22"/>
        <end position="560"/>
    </location>
</feature>
<dbReference type="Gene3D" id="3.10.105.10">
    <property type="entry name" value="Dipeptide-binding Protein, Domain 3"/>
    <property type="match status" value="1"/>
</dbReference>
<organism evidence="3 4">
    <name type="scientific">Kribbella amoyensis</name>
    <dbReference type="NCBI Taxonomy" id="996641"/>
    <lineage>
        <taxon>Bacteria</taxon>
        <taxon>Bacillati</taxon>
        <taxon>Actinomycetota</taxon>
        <taxon>Actinomycetes</taxon>
        <taxon>Propionibacteriales</taxon>
        <taxon>Kribbellaceae</taxon>
        <taxon>Kribbella</taxon>
    </lineage>
</organism>
<dbReference type="EMBL" id="VIVK01000001">
    <property type="protein sequence ID" value="TWD81191.1"/>
    <property type="molecule type" value="Genomic_DNA"/>
</dbReference>
<dbReference type="PIRSF" id="PIRSF002741">
    <property type="entry name" value="MppA"/>
    <property type="match status" value="1"/>
</dbReference>
<dbReference type="InterPro" id="IPR030678">
    <property type="entry name" value="Peptide/Ni-bd"/>
</dbReference>
<dbReference type="GO" id="GO:0042597">
    <property type="term" value="C:periplasmic space"/>
    <property type="evidence" value="ECO:0007669"/>
    <property type="project" value="UniProtKB-ARBA"/>
</dbReference>
<dbReference type="PROSITE" id="PS51257">
    <property type="entry name" value="PROKAR_LIPOPROTEIN"/>
    <property type="match status" value="1"/>
</dbReference>
<gene>
    <name evidence="3" type="ORF">FB561_2296</name>
</gene>
<dbReference type="RefSeq" id="WP_145805829.1">
    <property type="nucleotide sequence ID" value="NZ_VIVK01000001.1"/>
</dbReference>
<name>A0A561BQR1_9ACTN</name>
<dbReference type="InterPro" id="IPR000914">
    <property type="entry name" value="SBP_5_dom"/>
</dbReference>
<reference evidence="3 4" key="1">
    <citation type="submission" date="2019-06" db="EMBL/GenBank/DDBJ databases">
        <title>Sequencing the genomes of 1000 actinobacteria strains.</title>
        <authorList>
            <person name="Klenk H.-P."/>
        </authorList>
    </citation>
    <scope>NUCLEOTIDE SEQUENCE [LARGE SCALE GENOMIC DNA]</scope>
    <source>
        <strain evidence="3 4">DSM 24683</strain>
    </source>
</reference>
<dbReference type="GO" id="GO:1904680">
    <property type="term" value="F:peptide transmembrane transporter activity"/>
    <property type="evidence" value="ECO:0007669"/>
    <property type="project" value="TreeGrafter"/>
</dbReference>
<dbReference type="GO" id="GO:0043190">
    <property type="term" value="C:ATP-binding cassette (ABC) transporter complex"/>
    <property type="evidence" value="ECO:0007669"/>
    <property type="project" value="InterPro"/>
</dbReference>
<dbReference type="PANTHER" id="PTHR30290">
    <property type="entry name" value="PERIPLASMIC BINDING COMPONENT OF ABC TRANSPORTER"/>
    <property type="match status" value="1"/>
</dbReference>
<dbReference type="Pfam" id="PF00496">
    <property type="entry name" value="SBP_bac_5"/>
    <property type="match status" value="1"/>
</dbReference>
<dbReference type="OrthoDB" id="9764591at2"/>
<dbReference type="Gene3D" id="3.90.76.10">
    <property type="entry name" value="Dipeptide-binding Protein, Domain 1"/>
    <property type="match status" value="1"/>
</dbReference>
<dbReference type="PANTHER" id="PTHR30290:SF82">
    <property type="entry name" value="ABC-TYPE DIPEPTIDE_OLIGOPEPTIDE TRANSPORT SYSTEM, PERIPLASMIC COMPONENT"/>
    <property type="match status" value="1"/>
</dbReference>
<evidence type="ECO:0000313" key="3">
    <source>
        <dbReference type="EMBL" id="TWD81191.1"/>
    </source>
</evidence>
<evidence type="ECO:0000313" key="4">
    <source>
        <dbReference type="Proteomes" id="UP000318380"/>
    </source>
</evidence>
<feature type="signal peptide" evidence="1">
    <location>
        <begin position="1"/>
        <end position="21"/>
    </location>
</feature>
<dbReference type="SUPFAM" id="SSF53850">
    <property type="entry name" value="Periplasmic binding protein-like II"/>
    <property type="match status" value="1"/>
</dbReference>
<evidence type="ECO:0000256" key="1">
    <source>
        <dbReference type="SAM" id="SignalP"/>
    </source>
</evidence>
<accession>A0A561BQR1</accession>
<protein>
    <submittedName>
        <fullName evidence="3">Peptide/nickel transport system substrate-binding protein</fullName>
    </submittedName>
</protein>
<keyword evidence="1" id="KW-0732">Signal</keyword>
<dbReference type="InterPro" id="IPR039424">
    <property type="entry name" value="SBP_5"/>
</dbReference>
<dbReference type="Gene3D" id="3.40.190.10">
    <property type="entry name" value="Periplasmic binding protein-like II"/>
    <property type="match status" value="1"/>
</dbReference>
<comment type="caution">
    <text evidence="3">The sequence shown here is derived from an EMBL/GenBank/DDBJ whole genome shotgun (WGS) entry which is preliminary data.</text>
</comment>
<keyword evidence="4" id="KW-1185">Reference proteome</keyword>
<proteinExistence type="predicted"/>
<evidence type="ECO:0000259" key="2">
    <source>
        <dbReference type="Pfam" id="PF00496"/>
    </source>
</evidence>
<dbReference type="Proteomes" id="UP000318380">
    <property type="component" value="Unassembled WGS sequence"/>
</dbReference>
<sequence>MKRPIILRTAAVAVSATLVLAGCTGTSGTNGSGGTGTGAANGLIDYLDYGDFGGGTAPQANYNPYLEATRLGAVDYVFEKLMVYDNFSCTPKPWLATEFSWTDPKTLTFKLRDGVQWNDGKPFTSKDVAFTFDLLKKHQPLDTKGVWRYLTSVEAPDAQTVTIKFKEPGASTFTLVTDVFVVPEHVWSQQADPVKFVNAQNPVGTGPMKVKNFNPNQLTIERNPDYWQADKVKVQEIRFHKADSGGAVEQLKLSRGEYDTNAMFVPDIKKAFVDRDPEHNHYWYPPGGSISVYLNLTKAPFDDVAFRKALTTAFDRDQIITKAQLGYVKAASQSGLVVPGQEKWLPAGLKDQGRISYDAAATDAALTAAGYKKDAQGKRLGKDGKPLSFTFKVPGSYTDWVSAAQIIVQNLKAQGFDVNLETPNPPTYESDRAIGRYDVLFGVHGGSCNMFRNFSEPLGSDQSAAIGQKAASNFVRWNDPGTDKLLEELRLATTDEAQKTAVAGLTKVMVDQVPMIPLWYGAKWFQYQTDKATGWPDEKNPYAAPGDNVLVLTNLKPAGS</sequence>
<dbReference type="AlphaFoldDB" id="A0A561BQR1"/>
<dbReference type="GO" id="GO:0015833">
    <property type="term" value="P:peptide transport"/>
    <property type="evidence" value="ECO:0007669"/>
    <property type="project" value="TreeGrafter"/>
</dbReference>